<gene>
    <name evidence="4" type="ORF">M9458_028789</name>
</gene>
<dbReference type="EMBL" id="JAMKFB020000014">
    <property type="protein sequence ID" value="KAL0176459.1"/>
    <property type="molecule type" value="Genomic_DNA"/>
</dbReference>
<evidence type="ECO:0000313" key="4">
    <source>
        <dbReference type="EMBL" id="KAL0176459.1"/>
    </source>
</evidence>
<organism evidence="4 5">
    <name type="scientific">Cirrhinus mrigala</name>
    <name type="common">Mrigala</name>
    <dbReference type="NCBI Taxonomy" id="683832"/>
    <lineage>
        <taxon>Eukaryota</taxon>
        <taxon>Metazoa</taxon>
        <taxon>Chordata</taxon>
        <taxon>Craniata</taxon>
        <taxon>Vertebrata</taxon>
        <taxon>Euteleostomi</taxon>
        <taxon>Actinopterygii</taxon>
        <taxon>Neopterygii</taxon>
        <taxon>Teleostei</taxon>
        <taxon>Ostariophysi</taxon>
        <taxon>Cypriniformes</taxon>
        <taxon>Cyprinidae</taxon>
        <taxon>Labeoninae</taxon>
        <taxon>Labeonini</taxon>
        <taxon>Cirrhinus</taxon>
    </lineage>
</organism>
<sequence>MERADPNEPKPPSKSNQEPIRFGIDQILGSLDQESRGGNTVDNSRLGSPSRASVAPHVSLPVSLSGVTGALEDSGRVYGVSGTLVPSGVIRVPAHRPLAAAVPPAMVSAAPALCFPWMDNNRRFPKDRLP</sequence>
<evidence type="ECO:0000256" key="2">
    <source>
        <dbReference type="ARBA" id="ARBA00022473"/>
    </source>
</evidence>
<dbReference type="AlphaFoldDB" id="A0ABD0PQZ2"/>
<feature type="non-terminal residue" evidence="4">
    <location>
        <position position="130"/>
    </location>
</feature>
<evidence type="ECO:0000256" key="3">
    <source>
        <dbReference type="SAM" id="MobiDB-lite"/>
    </source>
</evidence>
<dbReference type="Proteomes" id="UP001529510">
    <property type="component" value="Unassembled WGS sequence"/>
</dbReference>
<dbReference type="InterPro" id="IPR042247">
    <property type="entry name" value="TLX1/2/3"/>
</dbReference>
<keyword evidence="2" id="KW-0217">Developmental protein</keyword>
<comment type="caution">
    <text evidence="4">The sequence shown here is derived from an EMBL/GenBank/DDBJ whole genome shotgun (WGS) entry which is preliminary data.</text>
</comment>
<name>A0ABD0PQZ2_CIRMR</name>
<dbReference type="PANTHER" id="PTHR45921:SF1">
    <property type="entry name" value="T-CELL LEUKEMIA HOMEOBOX PROTEIN 3"/>
    <property type="match status" value="1"/>
</dbReference>
<feature type="region of interest" description="Disordered" evidence="3">
    <location>
        <begin position="1"/>
        <end position="55"/>
    </location>
</feature>
<keyword evidence="5" id="KW-1185">Reference proteome</keyword>
<dbReference type="PANTHER" id="PTHR45921">
    <property type="entry name" value="IP01054P"/>
    <property type="match status" value="1"/>
</dbReference>
<reference evidence="4 5" key="1">
    <citation type="submission" date="2024-05" db="EMBL/GenBank/DDBJ databases">
        <title>Genome sequencing and assembly of Indian major carp, Cirrhinus mrigala (Hamilton, 1822).</title>
        <authorList>
            <person name="Mohindra V."/>
            <person name="Chowdhury L.M."/>
            <person name="Lal K."/>
            <person name="Jena J.K."/>
        </authorList>
    </citation>
    <scope>NUCLEOTIDE SEQUENCE [LARGE SCALE GENOMIC DNA]</scope>
    <source>
        <strain evidence="4">CM1030</strain>
        <tissue evidence="4">Blood</tissue>
    </source>
</reference>
<proteinExistence type="predicted"/>
<protein>
    <submittedName>
        <fullName evidence="4">Uncharacterized protein</fullName>
    </submittedName>
</protein>
<dbReference type="GO" id="GO:0005634">
    <property type="term" value="C:nucleus"/>
    <property type="evidence" value="ECO:0007669"/>
    <property type="project" value="UniProtKB-SubCell"/>
</dbReference>
<evidence type="ECO:0000313" key="5">
    <source>
        <dbReference type="Proteomes" id="UP001529510"/>
    </source>
</evidence>
<evidence type="ECO:0000256" key="1">
    <source>
        <dbReference type="ARBA" id="ARBA00004123"/>
    </source>
</evidence>
<feature type="compositionally biased region" description="Polar residues" evidence="3">
    <location>
        <begin position="36"/>
        <end position="51"/>
    </location>
</feature>
<accession>A0ABD0PQZ2</accession>
<comment type="subcellular location">
    <subcellularLocation>
        <location evidence="1">Nucleus</location>
    </subcellularLocation>
</comment>